<name>A0AAN6RNQ7_9PEZI</name>
<keyword evidence="3" id="KW-1185">Reference proteome</keyword>
<comment type="caution">
    <text evidence="2">The sequence shown here is derived from an EMBL/GenBank/DDBJ whole genome shotgun (WGS) entry which is preliminary data.</text>
</comment>
<proteinExistence type="predicted"/>
<feature type="compositionally biased region" description="Polar residues" evidence="1">
    <location>
        <begin position="1"/>
        <end position="11"/>
    </location>
</feature>
<evidence type="ECO:0000313" key="2">
    <source>
        <dbReference type="EMBL" id="KAK3897214.1"/>
    </source>
</evidence>
<reference evidence="2" key="1">
    <citation type="journal article" date="2023" name="Mol. Phylogenet. Evol.">
        <title>Genome-scale phylogeny and comparative genomics of the fungal order Sordariales.</title>
        <authorList>
            <person name="Hensen N."/>
            <person name="Bonometti L."/>
            <person name="Westerberg I."/>
            <person name="Brannstrom I.O."/>
            <person name="Guillou S."/>
            <person name="Cros-Aarteil S."/>
            <person name="Calhoun S."/>
            <person name="Haridas S."/>
            <person name="Kuo A."/>
            <person name="Mondo S."/>
            <person name="Pangilinan J."/>
            <person name="Riley R."/>
            <person name="LaButti K."/>
            <person name="Andreopoulos B."/>
            <person name="Lipzen A."/>
            <person name="Chen C."/>
            <person name="Yan M."/>
            <person name="Daum C."/>
            <person name="Ng V."/>
            <person name="Clum A."/>
            <person name="Steindorff A."/>
            <person name="Ohm R.A."/>
            <person name="Martin F."/>
            <person name="Silar P."/>
            <person name="Natvig D.O."/>
            <person name="Lalanne C."/>
            <person name="Gautier V."/>
            <person name="Ament-Velasquez S.L."/>
            <person name="Kruys A."/>
            <person name="Hutchinson M.I."/>
            <person name="Powell A.J."/>
            <person name="Barry K."/>
            <person name="Miller A.N."/>
            <person name="Grigoriev I.V."/>
            <person name="Debuchy R."/>
            <person name="Gladieux P."/>
            <person name="Hiltunen Thoren M."/>
            <person name="Johannesson H."/>
        </authorList>
    </citation>
    <scope>NUCLEOTIDE SEQUENCE</scope>
    <source>
        <strain evidence="2">CBS 103.79</strain>
    </source>
</reference>
<feature type="region of interest" description="Disordered" evidence="1">
    <location>
        <begin position="1"/>
        <end position="49"/>
    </location>
</feature>
<evidence type="ECO:0000256" key="1">
    <source>
        <dbReference type="SAM" id="MobiDB-lite"/>
    </source>
</evidence>
<dbReference type="AlphaFoldDB" id="A0AAN6RNQ7"/>
<reference evidence="2" key="2">
    <citation type="submission" date="2023-05" db="EMBL/GenBank/DDBJ databases">
        <authorList>
            <consortium name="Lawrence Berkeley National Laboratory"/>
            <person name="Steindorff A."/>
            <person name="Hensen N."/>
            <person name="Bonometti L."/>
            <person name="Westerberg I."/>
            <person name="Brannstrom I.O."/>
            <person name="Guillou S."/>
            <person name="Cros-Aarteil S."/>
            <person name="Calhoun S."/>
            <person name="Haridas S."/>
            <person name="Kuo A."/>
            <person name="Mondo S."/>
            <person name="Pangilinan J."/>
            <person name="Riley R."/>
            <person name="Labutti K."/>
            <person name="Andreopoulos B."/>
            <person name="Lipzen A."/>
            <person name="Chen C."/>
            <person name="Yanf M."/>
            <person name="Daum C."/>
            <person name="Ng V."/>
            <person name="Clum A."/>
            <person name="Ohm R."/>
            <person name="Martin F."/>
            <person name="Silar P."/>
            <person name="Natvig D."/>
            <person name="Lalanne C."/>
            <person name="Gautier V."/>
            <person name="Ament-Velasquez S.L."/>
            <person name="Kruys A."/>
            <person name="Hutchinson M.I."/>
            <person name="Powell A.J."/>
            <person name="Barry K."/>
            <person name="Miller A.N."/>
            <person name="Grigoriev I.V."/>
            <person name="Debuchy R."/>
            <person name="Gladieux P."/>
            <person name="Thoren M.H."/>
            <person name="Johannesson H."/>
        </authorList>
    </citation>
    <scope>NUCLEOTIDE SEQUENCE</scope>
    <source>
        <strain evidence="2">CBS 103.79</strain>
    </source>
</reference>
<evidence type="ECO:0000313" key="3">
    <source>
        <dbReference type="Proteomes" id="UP001303889"/>
    </source>
</evidence>
<accession>A0AAN6RNQ7</accession>
<dbReference type="EMBL" id="MU856232">
    <property type="protein sequence ID" value="KAK3897214.1"/>
    <property type="molecule type" value="Genomic_DNA"/>
</dbReference>
<gene>
    <name evidence="2" type="ORF">C8A05DRAFT_39240</name>
</gene>
<protein>
    <submittedName>
        <fullName evidence="2">Uncharacterized protein</fullName>
    </submittedName>
</protein>
<dbReference type="Proteomes" id="UP001303889">
    <property type="component" value="Unassembled WGS sequence"/>
</dbReference>
<organism evidence="2 3">
    <name type="scientific">Staphylotrichum tortipilum</name>
    <dbReference type="NCBI Taxonomy" id="2831512"/>
    <lineage>
        <taxon>Eukaryota</taxon>
        <taxon>Fungi</taxon>
        <taxon>Dikarya</taxon>
        <taxon>Ascomycota</taxon>
        <taxon>Pezizomycotina</taxon>
        <taxon>Sordariomycetes</taxon>
        <taxon>Sordariomycetidae</taxon>
        <taxon>Sordariales</taxon>
        <taxon>Chaetomiaceae</taxon>
        <taxon>Staphylotrichum</taxon>
    </lineage>
</organism>
<sequence>MSPTPSITASDSMDEWDVLDDPTQPPSRRRPVQPPRPPNRSPGVTGNGLSHYYAVRFDTSPDADAGEINHTRAVAFGGGVGWVVNNFRPRDGFKHWRAQDEFPHDVTYPNGGGGGSSTIPARDLHLWYVARARDGNSGGGGGGGMACVALMASPPAPEGFPDEWIERLEERLLWPEGSLAGTPAMRTVEGALLAYLRGLRDIRSPGRRAVLAETVEGGWLVEPPAEMEFAPSRIDQKEQLVEIYNIERELLSDIAGITDLREIAAQIGGAE</sequence>